<dbReference type="InterPro" id="IPR020578">
    <property type="entry name" value="Aminotrans_V_PyrdxlP_BS"/>
</dbReference>
<evidence type="ECO:0000259" key="5">
    <source>
        <dbReference type="Pfam" id="PF00266"/>
    </source>
</evidence>
<comment type="similarity">
    <text evidence="3">Belongs to the class-V pyridoxal-phosphate-dependent aminotransferase family.</text>
</comment>
<evidence type="ECO:0000313" key="6">
    <source>
        <dbReference type="EMBL" id="AFZ33797.1"/>
    </source>
</evidence>
<protein>
    <submittedName>
        <fullName evidence="6">Aminotransferase class V</fullName>
    </submittedName>
</protein>
<dbReference type="HOGENOM" id="CLU_003433_3_3_3"/>
<dbReference type="InterPro" id="IPR015421">
    <property type="entry name" value="PyrdxlP-dep_Trfase_major"/>
</dbReference>
<dbReference type="GO" id="GO:0008483">
    <property type="term" value="F:transaminase activity"/>
    <property type="evidence" value="ECO:0007669"/>
    <property type="project" value="UniProtKB-KW"/>
</dbReference>
<dbReference type="KEGG" id="scs:Sta7437_0179"/>
<dbReference type="OrthoDB" id="9804366at2"/>
<dbReference type="SUPFAM" id="SSF53383">
    <property type="entry name" value="PLP-dependent transferases"/>
    <property type="match status" value="1"/>
</dbReference>
<dbReference type="AlphaFoldDB" id="K9XQ49"/>
<accession>K9XQ49</accession>
<keyword evidence="6" id="KW-0808">Transferase</keyword>
<keyword evidence="7" id="KW-1185">Reference proteome</keyword>
<dbReference type="Pfam" id="PF00266">
    <property type="entry name" value="Aminotran_5"/>
    <property type="match status" value="1"/>
</dbReference>
<evidence type="ECO:0000256" key="4">
    <source>
        <dbReference type="RuleBase" id="RU004504"/>
    </source>
</evidence>
<dbReference type="PATRIC" id="fig|111780.3.peg.184"/>
<dbReference type="PROSITE" id="PS00595">
    <property type="entry name" value="AA_TRANSFER_CLASS_5"/>
    <property type="match status" value="1"/>
</dbReference>
<dbReference type="Proteomes" id="UP000010473">
    <property type="component" value="Chromosome"/>
</dbReference>
<evidence type="ECO:0000256" key="1">
    <source>
        <dbReference type="ARBA" id="ARBA00001933"/>
    </source>
</evidence>
<dbReference type="Gene3D" id="3.40.640.10">
    <property type="entry name" value="Type I PLP-dependent aspartate aminotransferase-like (Major domain)"/>
    <property type="match status" value="1"/>
</dbReference>
<reference evidence="7" key="1">
    <citation type="journal article" date="2013" name="Proc. Natl. Acad. Sci. U.S.A.">
        <title>Improving the coverage of the cyanobacterial phylum using diversity-driven genome sequencing.</title>
        <authorList>
            <person name="Shih P.M."/>
            <person name="Wu D."/>
            <person name="Latifi A."/>
            <person name="Axen S.D."/>
            <person name="Fewer D.P."/>
            <person name="Talla E."/>
            <person name="Calteau A."/>
            <person name="Cai F."/>
            <person name="Tandeau de Marsac N."/>
            <person name="Rippka R."/>
            <person name="Herdman M."/>
            <person name="Sivonen K."/>
            <person name="Coursin T."/>
            <person name="Laurent T."/>
            <person name="Goodwin L."/>
            <person name="Nolan M."/>
            <person name="Davenport K.W."/>
            <person name="Han C.S."/>
            <person name="Rubin E.M."/>
            <person name="Eisen J.A."/>
            <person name="Woyke T."/>
            <person name="Gugger M."/>
            <person name="Kerfeld C.A."/>
        </authorList>
    </citation>
    <scope>NUCLEOTIDE SEQUENCE [LARGE SCALE GENOMIC DNA]</scope>
    <source>
        <strain evidence="7">ATCC 29371 / PCC 7437</strain>
    </source>
</reference>
<dbReference type="InterPro" id="IPR015424">
    <property type="entry name" value="PyrdxlP-dep_Trfase"/>
</dbReference>
<gene>
    <name evidence="6" type="ordered locus">Sta7437_0179</name>
</gene>
<sequence>MVFKRRDLIVSAGLGATVASLSNLIGSTDKSVTVSQTKTTNTDQWQEIRNQFNLDPNFIHLAGLLITSHPKPVREAIAQYRNNLNNNPGLYLPQNNSRLQAEARQAVGRYLGARSQDLALVDSTTAGIALVINGLQIREDQEMLSANFDYYSTHEALRYQANRSGANLRKFSLYQNIQTVSAEEIVDNLIDKVRSQTRVVTATWVHSSTGLKVPIRQIADRLAQINNARSNANRILFLVDGVHGLGVEDNNINDLGCDFFMAGTHKWMFAPRGTGIIWGNPKTQTAVSPTIPTFTRTGDWGGSMTPGGFKSFEHLWAMTQAFEFHQQMGKARVSDRIHSLSRQLKEGLSTMSNVTLHTPMDDSLSAGIVCFSVDGLNPSQVVSQLRQRNIIASVTPYSPSYARLTPGVYNNPEEIERVLTVIRELA</sequence>
<evidence type="ECO:0000313" key="7">
    <source>
        <dbReference type="Proteomes" id="UP000010473"/>
    </source>
</evidence>
<evidence type="ECO:0000256" key="2">
    <source>
        <dbReference type="ARBA" id="ARBA00022898"/>
    </source>
</evidence>
<dbReference type="InterPro" id="IPR015422">
    <property type="entry name" value="PyrdxlP-dep_Trfase_small"/>
</dbReference>
<dbReference type="PANTHER" id="PTHR43092:SF6">
    <property type="entry name" value="BLR1280 PROTEIN"/>
    <property type="match status" value="1"/>
</dbReference>
<dbReference type="InterPro" id="IPR000192">
    <property type="entry name" value="Aminotrans_V_dom"/>
</dbReference>
<dbReference type="STRING" id="111780.Sta7437_0179"/>
<dbReference type="eggNOG" id="COG0520">
    <property type="taxonomic scope" value="Bacteria"/>
</dbReference>
<keyword evidence="6" id="KW-0032">Aminotransferase</keyword>
<dbReference type="Gene3D" id="3.90.1150.10">
    <property type="entry name" value="Aspartate Aminotransferase, domain 1"/>
    <property type="match status" value="1"/>
</dbReference>
<comment type="cofactor">
    <cofactor evidence="1 4">
        <name>pyridoxal 5'-phosphate</name>
        <dbReference type="ChEBI" id="CHEBI:597326"/>
    </cofactor>
</comment>
<feature type="domain" description="Aminotransferase class V" evidence="5">
    <location>
        <begin position="67"/>
        <end position="393"/>
    </location>
</feature>
<keyword evidence="2" id="KW-0663">Pyridoxal phosphate</keyword>
<evidence type="ECO:0000256" key="3">
    <source>
        <dbReference type="RuleBase" id="RU004075"/>
    </source>
</evidence>
<proteinExistence type="inferred from homology"/>
<name>K9XQ49_STAC7</name>
<dbReference type="RefSeq" id="WP_015191470.1">
    <property type="nucleotide sequence ID" value="NC_019748.1"/>
</dbReference>
<dbReference type="PANTHER" id="PTHR43092">
    <property type="entry name" value="L-CYSTEINE DESULFHYDRASE"/>
    <property type="match status" value="1"/>
</dbReference>
<dbReference type="EMBL" id="CP003653">
    <property type="protein sequence ID" value="AFZ33797.1"/>
    <property type="molecule type" value="Genomic_DNA"/>
</dbReference>
<organism evidence="6 7">
    <name type="scientific">Stanieria cyanosphaera (strain ATCC 29371 / PCC 7437)</name>
    <dbReference type="NCBI Taxonomy" id="111780"/>
    <lineage>
        <taxon>Bacteria</taxon>
        <taxon>Bacillati</taxon>
        <taxon>Cyanobacteriota</taxon>
        <taxon>Cyanophyceae</taxon>
        <taxon>Pleurocapsales</taxon>
        <taxon>Dermocarpellaceae</taxon>
        <taxon>Stanieria</taxon>
    </lineage>
</organism>